<proteinExistence type="predicted"/>
<dbReference type="EMBL" id="HBIP01006909">
    <property type="protein sequence ID" value="CAE0488548.1"/>
    <property type="molecule type" value="Transcribed_RNA"/>
</dbReference>
<dbReference type="AlphaFoldDB" id="A0A7S3VJ05"/>
<sequence length="111" mass="12880">MSQAVHMTNTGKHLPRYTHKTNTDLHRQASLRLLSQGKMTGQLRQASLRLHSKGKITGPLRQASLRLHIHGQHRLTQTSIPQALYQYTQYTHELADFVFLYRTCPLFCREI</sequence>
<accession>A0A7S3VJ05</accession>
<organism evidence="1">
    <name type="scientific">Dunaliella tertiolecta</name>
    <name type="common">Green alga</name>
    <dbReference type="NCBI Taxonomy" id="3047"/>
    <lineage>
        <taxon>Eukaryota</taxon>
        <taxon>Viridiplantae</taxon>
        <taxon>Chlorophyta</taxon>
        <taxon>core chlorophytes</taxon>
        <taxon>Chlorophyceae</taxon>
        <taxon>CS clade</taxon>
        <taxon>Chlamydomonadales</taxon>
        <taxon>Dunaliellaceae</taxon>
        <taxon>Dunaliella</taxon>
    </lineage>
</organism>
<protein>
    <submittedName>
        <fullName evidence="1">Uncharacterized protein</fullName>
    </submittedName>
</protein>
<evidence type="ECO:0000313" key="1">
    <source>
        <dbReference type="EMBL" id="CAE0488548.1"/>
    </source>
</evidence>
<reference evidence="1" key="1">
    <citation type="submission" date="2021-01" db="EMBL/GenBank/DDBJ databases">
        <authorList>
            <person name="Corre E."/>
            <person name="Pelletier E."/>
            <person name="Niang G."/>
            <person name="Scheremetjew M."/>
            <person name="Finn R."/>
            <person name="Kale V."/>
            <person name="Holt S."/>
            <person name="Cochrane G."/>
            <person name="Meng A."/>
            <person name="Brown T."/>
            <person name="Cohen L."/>
        </authorList>
    </citation>
    <scope>NUCLEOTIDE SEQUENCE</scope>
    <source>
        <strain evidence="1">CCMP1320</strain>
    </source>
</reference>
<name>A0A7S3VJ05_DUNTE</name>
<gene>
    <name evidence="1" type="ORF">DTER00134_LOCUS3612</name>
</gene>